<comment type="function">
    <text evidence="9">Essential subunit of the Sec protein translocation channel SecYEG. Clamps together the 2 halves of SecY. May contact the channel plug during translocation.</text>
</comment>
<sequence length="63" mass="7126">MSLVQGITQYLKDSRAELRRVAWPSKETTKSHTLLVIGISLGVAVFLGALDYFFNLLLERFVL</sequence>
<dbReference type="Pfam" id="PF00584">
    <property type="entry name" value="SecE"/>
    <property type="match status" value="1"/>
</dbReference>
<dbReference type="HAMAP" id="MF_00422">
    <property type="entry name" value="SecE"/>
    <property type="match status" value="1"/>
</dbReference>
<dbReference type="NCBIfam" id="TIGR00964">
    <property type="entry name" value="secE_bact"/>
    <property type="match status" value="1"/>
</dbReference>
<dbReference type="PANTHER" id="PTHR33910">
    <property type="entry name" value="PROTEIN TRANSLOCASE SUBUNIT SECE"/>
    <property type="match status" value="1"/>
</dbReference>
<evidence type="ECO:0000256" key="8">
    <source>
        <dbReference type="ARBA" id="ARBA00023136"/>
    </source>
</evidence>
<dbReference type="Proteomes" id="UP000178264">
    <property type="component" value="Unassembled WGS sequence"/>
</dbReference>
<evidence type="ECO:0000256" key="1">
    <source>
        <dbReference type="ARBA" id="ARBA00004370"/>
    </source>
</evidence>
<gene>
    <name evidence="9" type="primary">secE</name>
    <name evidence="10" type="ORF">A3I42_04260</name>
</gene>
<keyword evidence="3 9" id="KW-1003">Cell membrane</keyword>
<dbReference type="GO" id="GO:0009306">
    <property type="term" value="P:protein secretion"/>
    <property type="evidence" value="ECO:0007669"/>
    <property type="project" value="UniProtKB-UniRule"/>
</dbReference>
<evidence type="ECO:0000256" key="5">
    <source>
        <dbReference type="ARBA" id="ARBA00022927"/>
    </source>
</evidence>
<evidence type="ECO:0000313" key="11">
    <source>
        <dbReference type="Proteomes" id="UP000178264"/>
    </source>
</evidence>
<accession>A0A1F7VC77</accession>
<evidence type="ECO:0000256" key="4">
    <source>
        <dbReference type="ARBA" id="ARBA00022692"/>
    </source>
</evidence>
<evidence type="ECO:0000256" key="6">
    <source>
        <dbReference type="ARBA" id="ARBA00022989"/>
    </source>
</evidence>
<keyword evidence="4 9" id="KW-0812">Transmembrane</keyword>
<dbReference type="GO" id="GO:0043952">
    <property type="term" value="P:protein transport by the Sec complex"/>
    <property type="evidence" value="ECO:0007669"/>
    <property type="project" value="UniProtKB-UniRule"/>
</dbReference>
<dbReference type="GO" id="GO:0006605">
    <property type="term" value="P:protein targeting"/>
    <property type="evidence" value="ECO:0007669"/>
    <property type="project" value="UniProtKB-UniRule"/>
</dbReference>
<evidence type="ECO:0000256" key="2">
    <source>
        <dbReference type="ARBA" id="ARBA00022448"/>
    </source>
</evidence>
<dbReference type="PANTHER" id="PTHR33910:SF1">
    <property type="entry name" value="PROTEIN TRANSLOCASE SUBUNIT SECE"/>
    <property type="match status" value="1"/>
</dbReference>
<keyword evidence="8 9" id="KW-0472">Membrane</keyword>
<dbReference type="Gene3D" id="1.20.5.1030">
    <property type="entry name" value="Preprotein translocase secy subunit"/>
    <property type="match status" value="1"/>
</dbReference>
<dbReference type="GO" id="GO:0005886">
    <property type="term" value="C:plasma membrane"/>
    <property type="evidence" value="ECO:0007669"/>
    <property type="project" value="UniProtKB-SubCell"/>
</dbReference>
<comment type="subcellular location">
    <subcellularLocation>
        <location evidence="9">Cell membrane</location>
        <topology evidence="9">Single-pass membrane protein</topology>
    </subcellularLocation>
    <subcellularLocation>
        <location evidence="1">Membrane</location>
    </subcellularLocation>
</comment>
<dbReference type="GO" id="GO:0008320">
    <property type="term" value="F:protein transmembrane transporter activity"/>
    <property type="evidence" value="ECO:0007669"/>
    <property type="project" value="UniProtKB-UniRule"/>
</dbReference>
<keyword evidence="2 9" id="KW-0813">Transport</keyword>
<keyword evidence="5 9" id="KW-0653">Protein transport</keyword>
<comment type="similarity">
    <text evidence="9">Belongs to the SecE/SEC61-gamma family.</text>
</comment>
<comment type="subunit">
    <text evidence="9">Component of the Sec protein translocase complex. Heterotrimer consisting of SecY, SecE and SecG subunits. The heterotrimers can form oligomers, although 1 heterotrimer is thought to be able to translocate proteins. Interacts with the ribosome. Interacts with SecDF, and other proteins may be involved. Interacts with SecA.</text>
</comment>
<dbReference type="InterPro" id="IPR005807">
    <property type="entry name" value="SecE_bac"/>
</dbReference>
<evidence type="ECO:0000256" key="9">
    <source>
        <dbReference type="HAMAP-Rule" id="MF_00422"/>
    </source>
</evidence>
<dbReference type="InterPro" id="IPR001901">
    <property type="entry name" value="Translocase_SecE/Sec61-g"/>
</dbReference>
<dbReference type="GO" id="GO:0065002">
    <property type="term" value="P:intracellular protein transmembrane transport"/>
    <property type="evidence" value="ECO:0007669"/>
    <property type="project" value="UniProtKB-UniRule"/>
</dbReference>
<comment type="caution">
    <text evidence="10">The sequence shown here is derived from an EMBL/GenBank/DDBJ whole genome shotgun (WGS) entry which is preliminary data.</text>
</comment>
<dbReference type="EMBL" id="MGER01000069">
    <property type="protein sequence ID" value="OGL87617.1"/>
    <property type="molecule type" value="Genomic_DNA"/>
</dbReference>
<evidence type="ECO:0000256" key="3">
    <source>
        <dbReference type="ARBA" id="ARBA00022475"/>
    </source>
</evidence>
<evidence type="ECO:0000313" key="10">
    <source>
        <dbReference type="EMBL" id="OGL87617.1"/>
    </source>
</evidence>
<evidence type="ECO:0000256" key="7">
    <source>
        <dbReference type="ARBA" id="ARBA00023010"/>
    </source>
</evidence>
<proteinExistence type="inferred from homology"/>
<reference evidence="10 11" key="1">
    <citation type="journal article" date="2016" name="Nat. Commun.">
        <title>Thousands of microbial genomes shed light on interconnected biogeochemical processes in an aquifer system.</title>
        <authorList>
            <person name="Anantharaman K."/>
            <person name="Brown C.T."/>
            <person name="Hug L.A."/>
            <person name="Sharon I."/>
            <person name="Castelle C.J."/>
            <person name="Probst A.J."/>
            <person name="Thomas B.C."/>
            <person name="Singh A."/>
            <person name="Wilkins M.J."/>
            <person name="Karaoz U."/>
            <person name="Brodie E.L."/>
            <person name="Williams K.H."/>
            <person name="Hubbard S.S."/>
            <person name="Banfield J.F."/>
        </authorList>
    </citation>
    <scope>NUCLEOTIDE SEQUENCE [LARGE SCALE GENOMIC DNA]</scope>
</reference>
<keyword evidence="6 9" id="KW-1133">Transmembrane helix</keyword>
<organism evidence="10 11">
    <name type="scientific">Candidatus Uhrbacteria bacterium RIFCSPLOWO2_02_FULL_49_11</name>
    <dbReference type="NCBI Taxonomy" id="1802409"/>
    <lineage>
        <taxon>Bacteria</taxon>
        <taxon>Candidatus Uhriibacteriota</taxon>
    </lineage>
</organism>
<protein>
    <recommendedName>
        <fullName evidence="9">Protein translocase subunit SecE</fullName>
    </recommendedName>
</protein>
<keyword evidence="7 9" id="KW-0811">Translocation</keyword>
<feature type="transmembrane region" description="Helical" evidence="9">
    <location>
        <begin position="34"/>
        <end position="58"/>
    </location>
</feature>
<dbReference type="AlphaFoldDB" id="A0A1F7VC77"/>
<dbReference type="InterPro" id="IPR038379">
    <property type="entry name" value="SecE_sf"/>
</dbReference>
<name>A0A1F7VC77_9BACT</name>